<dbReference type="Pfam" id="PF26485">
    <property type="entry name" value="DUF8156"/>
    <property type="match status" value="1"/>
</dbReference>
<dbReference type="Proteomes" id="UP000614469">
    <property type="component" value="Unassembled WGS sequence"/>
</dbReference>
<feature type="domain" description="DUF8156" evidence="1">
    <location>
        <begin position="1"/>
        <end position="99"/>
    </location>
</feature>
<name>A0A8J6TI74_9CHLR</name>
<dbReference type="AlphaFoldDB" id="A0A8J6TI74"/>
<protein>
    <recommendedName>
        <fullName evidence="1">DUF8156 domain-containing protein</fullName>
    </recommendedName>
</protein>
<gene>
    <name evidence="2" type="ORF">H8E29_05775</name>
</gene>
<sequence>MGHTVPPFTWQYQKEKMYFSKFRRALLLAEDKRIFDDLWNKAEFHIPAAEKASHPLPITTILMMMNLEQQKTIQQLENKTRAQAQLIERLEKALKKNQAQSIYLTNRLESIETEVEARLQAFRDEMLLIKYPEYIYAP</sequence>
<evidence type="ECO:0000313" key="3">
    <source>
        <dbReference type="Proteomes" id="UP000614469"/>
    </source>
</evidence>
<dbReference type="InterPro" id="IPR058469">
    <property type="entry name" value="DUF8156"/>
</dbReference>
<dbReference type="EMBL" id="JACNJN010000078">
    <property type="protein sequence ID" value="MBC8334754.1"/>
    <property type="molecule type" value="Genomic_DNA"/>
</dbReference>
<evidence type="ECO:0000313" key="2">
    <source>
        <dbReference type="EMBL" id="MBC8334754.1"/>
    </source>
</evidence>
<reference evidence="2 3" key="1">
    <citation type="submission" date="2020-08" db="EMBL/GenBank/DDBJ databases">
        <title>Bridging the membrane lipid divide: bacteria of the FCB group superphylum have the potential to synthesize archaeal ether lipids.</title>
        <authorList>
            <person name="Villanueva L."/>
            <person name="Von Meijenfeldt F.A.B."/>
            <person name="Westbye A.B."/>
            <person name="Yadav S."/>
            <person name="Hopmans E.C."/>
            <person name="Dutilh B.E."/>
            <person name="Sinninghe Damste J.S."/>
        </authorList>
    </citation>
    <scope>NUCLEOTIDE SEQUENCE [LARGE SCALE GENOMIC DNA]</scope>
    <source>
        <strain evidence="2">NIOZ-UU36</strain>
    </source>
</reference>
<organism evidence="2 3">
    <name type="scientific">Candidatus Desulfolinea nitratireducens</name>
    <dbReference type="NCBI Taxonomy" id="2841698"/>
    <lineage>
        <taxon>Bacteria</taxon>
        <taxon>Bacillati</taxon>
        <taxon>Chloroflexota</taxon>
        <taxon>Anaerolineae</taxon>
        <taxon>Anaerolineales</taxon>
        <taxon>Anaerolineales incertae sedis</taxon>
        <taxon>Candidatus Desulfolinea</taxon>
    </lineage>
</organism>
<evidence type="ECO:0000259" key="1">
    <source>
        <dbReference type="Pfam" id="PF26485"/>
    </source>
</evidence>
<accession>A0A8J6TI74</accession>
<comment type="caution">
    <text evidence="2">The sequence shown here is derived from an EMBL/GenBank/DDBJ whole genome shotgun (WGS) entry which is preliminary data.</text>
</comment>
<proteinExistence type="predicted"/>